<name>A0A1G1YN50_9BACT</name>
<keyword evidence="1" id="KW-0472">Membrane</keyword>
<protein>
    <submittedName>
        <fullName evidence="2">Uncharacterized protein</fullName>
    </submittedName>
</protein>
<feature type="transmembrane region" description="Helical" evidence="1">
    <location>
        <begin position="84"/>
        <end position="106"/>
    </location>
</feature>
<evidence type="ECO:0000313" key="3">
    <source>
        <dbReference type="Proteomes" id="UP000176512"/>
    </source>
</evidence>
<reference evidence="2 3" key="1">
    <citation type="journal article" date="2016" name="Nat. Commun.">
        <title>Thousands of microbial genomes shed light on interconnected biogeochemical processes in an aquifer system.</title>
        <authorList>
            <person name="Anantharaman K."/>
            <person name="Brown C.T."/>
            <person name="Hug L.A."/>
            <person name="Sharon I."/>
            <person name="Castelle C.J."/>
            <person name="Probst A.J."/>
            <person name="Thomas B.C."/>
            <person name="Singh A."/>
            <person name="Wilkins M.J."/>
            <person name="Karaoz U."/>
            <person name="Brodie E.L."/>
            <person name="Williams K.H."/>
            <person name="Hubbard S.S."/>
            <person name="Banfield J.F."/>
        </authorList>
    </citation>
    <scope>NUCLEOTIDE SEQUENCE [LARGE SCALE GENOMIC DNA]</scope>
</reference>
<evidence type="ECO:0000313" key="2">
    <source>
        <dbReference type="EMBL" id="OGY53719.1"/>
    </source>
</evidence>
<sequence>MFLTVHATAAIIVTQQVVNPWLAFLIGFLSHFVLDAIPHGDEDLFKHADGRIKMRVLIITALIDLLLALIWFNFLWQQEKITSLWPAVFAAFGSMLPDFLTGFYLITRSPWLKWIYHLNSHIVHRLIIKKPVPTAIGLTIQGLFFLVLILYLFL</sequence>
<keyword evidence="1" id="KW-0812">Transmembrane</keyword>
<comment type="caution">
    <text evidence="2">The sequence shown here is derived from an EMBL/GenBank/DDBJ whole genome shotgun (WGS) entry which is preliminary data.</text>
</comment>
<proteinExistence type="predicted"/>
<keyword evidence="1" id="KW-1133">Transmembrane helix</keyword>
<feature type="transmembrane region" description="Helical" evidence="1">
    <location>
        <begin position="20"/>
        <end position="40"/>
    </location>
</feature>
<feature type="transmembrane region" description="Helical" evidence="1">
    <location>
        <begin position="52"/>
        <end position="72"/>
    </location>
</feature>
<accession>A0A1G1YN50</accession>
<organism evidence="2 3">
    <name type="scientific">Candidatus Buchananbacteria bacterium RIFCSPLOWO2_01_FULL_46_12</name>
    <dbReference type="NCBI Taxonomy" id="1797546"/>
    <lineage>
        <taxon>Bacteria</taxon>
        <taxon>Candidatus Buchananiibacteriota</taxon>
    </lineage>
</organism>
<feature type="transmembrane region" description="Helical" evidence="1">
    <location>
        <begin position="135"/>
        <end position="153"/>
    </location>
</feature>
<dbReference type="EMBL" id="MHIP01000049">
    <property type="protein sequence ID" value="OGY53719.1"/>
    <property type="molecule type" value="Genomic_DNA"/>
</dbReference>
<gene>
    <name evidence="2" type="ORF">A3A24_00935</name>
</gene>
<evidence type="ECO:0000256" key="1">
    <source>
        <dbReference type="SAM" id="Phobius"/>
    </source>
</evidence>
<dbReference type="Proteomes" id="UP000176512">
    <property type="component" value="Unassembled WGS sequence"/>
</dbReference>
<dbReference type="AlphaFoldDB" id="A0A1G1YN50"/>